<dbReference type="GO" id="GO:0006797">
    <property type="term" value="P:polyphosphate metabolic process"/>
    <property type="evidence" value="ECO:0007669"/>
    <property type="project" value="InterPro"/>
</dbReference>
<reference evidence="2 3" key="1">
    <citation type="submission" date="2014-03" db="EMBL/GenBank/DDBJ databases">
        <title>Genome sequence of Clostridium litorale W6, DSM 5388.</title>
        <authorList>
            <person name="Poehlein A."/>
            <person name="Jagirdar A."/>
            <person name="Khonsari B."/>
            <person name="Chibani C.M."/>
            <person name="Gutierrez Gutierrez D.A."/>
            <person name="Davydova E."/>
            <person name="Alghaithi H.S."/>
            <person name="Nair K.P."/>
            <person name="Dhamotharan K."/>
            <person name="Chandran L."/>
            <person name="G W."/>
            <person name="Daniel R."/>
        </authorList>
    </citation>
    <scope>NUCLEOTIDE SEQUENCE [LARGE SCALE GENOMIC DNA]</scope>
    <source>
        <strain evidence="2 3">W6</strain>
    </source>
</reference>
<dbReference type="PANTHER" id="PTHR34383">
    <property type="entry name" value="POLYPHOSPHATE:AMP PHOSPHOTRANSFERASE-RELATED"/>
    <property type="match status" value="1"/>
</dbReference>
<feature type="domain" description="Polyphosphate kinase-2-related" evidence="1">
    <location>
        <begin position="286"/>
        <end position="509"/>
    </location>
</feature>
<comment type="caution">
    <text evidence="2">The sequence shown here is derived from an EMBL/GenBank/DDBJ whole genome shotgun (WGS) entry which is preliminary data.</text>
</comment>
<dbReference type="RefSeq" id="WP_038261906.1">
    <property type="nucleotide sequence ID" value="NZ_FSRH01000009.1"/>
</dbReference>
<dbReference type="Pfam" id="PF03976">
    <property type="entry name" value="PPK2"/>
    <property type="match status" value="2"/>
</dbReference>
<dbReference type="Proteomes" id="UP000027946">
    <property type="component" value="Unassembled WGS sequence"/>
</dbReference>
<evidence type="ECO:0000313" key="2">
    <source>
        <dbReference type="EMBL" id="KDR96223.1"/>
    </source>
</evidence>
<dbReference type="EMBL" id="JJMM01000004">
    <property type="protein sequence ID" value="KDR96223.1"/>
    <property type="molecule type" value="Genomic_DNA"/>
</dbReference>
<organism evidence="2 3">
    <name type="scientific">Peptoclostridium litorale DSM 5388</name>
    <dbReference type="NCBI Taxonomy" id="1121324"/>
    <lineage>
        <taxon>Bacteria</taxon>
        <taxon>Bacillati</taxon>
        <taxon>Bacillota</taxon>
        <taxon>Clostridia</taxon>
        <taxon>Peptostreptococcales</taxon>
        <taxon>Peptoclostridiaceae</taxon>
        <taxon>Peptoclostridium</taxon>
    </lineage>
</organism>
<dbReference type="InterPro" id="IPR027417">
    <property type="entry name" value="P-loop_NTPase"/>
</dbReference>
<dbReference type="Gene3D" id="3.40.50.300">
    <property type="entry name" value="P-loop containing nucleotide triphosphate hydrolases"/>
    <property type="match status" value="2"/>
</dbReference>
<name>A0A069RHH0_PEPLI</name>
<dbReference type="eggNOG" id="COG2326">
    <property type="taxonomic scope" value="Bacteria"/>
</dbReference>
<dbReference type="InterPro" id="IPR022488">
    <property type="entry name" value="PPK2-related"/>
</dbReference>
<dbReference type="STRING" id="1121324.CLIT_4c00600"/>
<proteinExistence type="predicted"/>
<dbReference type="PANTHER" id="PTHR34383:SF3">
    <property type="entry name" value="POLYPHOSPHATE:AMP PHOSPHOTRANSFERASE"/>
    <property type="match status" value="1"/>
</dbReference>
<accession>A0A069RHH0</accession>
<dbReference type="OrthoDB" id="9775224at2"/>
<sequence>MFEKIDLSKKLSKSEYKKVMKEIEIRIGQLQRQAHEMDIPVMVVFEGWDTSGKGSVINELILPMNPRHFTVYSMHEENDDEKRRPFLWRFWIKTPARGEMAIFDRSWYRRIMDDVAQGEIRGKELEGTYREINMFERQLYEDDFVIIKLFLHISKQEQTRRMESLMKDESTKWRVSKSDWVENENYEEYKEAIEKAIQETDTGYAPWTIVESEDGRFATVKTLMHFIEFMEKNIERISRKRAIVEHAASAIGEGENEGATFESAMPSIKNLNSSMLDKVDLSVSIENGEYKKELAKLQKRMKSLANEVYLNKIPVVIVYEGWDAAGKGGNIKRLAASLDPRGYQVIPIGAPNDIEKRHNYMWRFWNQLPKTGHFAIFDRSWYGRVLVERVEGFASEWEWKRAYREIREFEESLVNFGAVLIKYWIHIDRQEQLERFNARENDPNKKWKITQEDWRNRYKWDNYKDAVDEMLFRTSTTYAPWTIVESNSKKYARIKTLRHTADELEKAVKAAKSRK</sequence>
<keyword evidence="3" id="KW-1185">Reference proteome</keyword>
<evidence type="ECO:0000313" key="3">
    <source>
        <dbReference type="Proteomes" id="UP000027946"/>
    </source>
</evidence>
<protein>
    <submittedName>
        <fullName evidence="2">Polyphosphate:AMP phosphotransferase</fullName>
    </submittedName>
</protein>
<dbReference type="AlphaFoldDB" id="A0A069RHH0"/>
<gene>
    <name evidence="2" type="ORF">CLIT_4c00600</name>
</gene>
<keyword evidence="2" id="KW-0808">Transferase</keyword>
<dbReference type="GO" id="GO:0043751">
    <property type="term" value="F:polyphosphate:AMP phosphotransferase activity"/>
    <property type="evidence" value="ECO:0007669"/>
    <property type="project" value="InterPro"/>
</dbReference>
<dbReference type="SUPFAM" id="SSF52540">
    <property type="entry name" value="P-loop containing nucleoside triphosphate hydrolases"/>
    <property type="match status" value="2"/>
</dbReference>
<feature type="domain" description="Polyphosphate kinase-2-related" evidence="1">
    <location>
        <begin position="10"/>
        <end position="233"/>
    </location>
</feature>
<dbReference type="NCBIfam" id="TIGR03708">
    <property type="entry name" value="poly_P_AMP_trns"/>
    <property type="match status" value="1"/>
</dbReference>
<evidence type="ECO:0000259" key="1">
    <source>
        <dbReference type="Pfam" id="PF03976"/>
    </source>
</evidence>
<dbReference type="InterPro" id="IPR022489">
    <property type="entry name" value="PolyP_AMP_Tfrase"/>
</dbReference>